<evidence type="ECO:0000256" key="6">
    <source>
        <dbReference type="ARBA" id="ARBA00022989"/>
    </source>
</evidence>
<dbReference type="GO" id="GO:0005254">
    <property type="term" value="F:chloride channel activity"/>
    <property type="evidence" value="ECO:0007669"/>
    <property type="project" value="UniProtKB-KW"/>
</dbReference>
<keyword evidence="17" id="KW-1071">Ligand-gated ion channel</keyword>
<dbReference type="InterPro" id="IPR006029">
    <property type="entry name" value="Neurotrans-gated_channel_TM"/>
</dbReference>
<protein>
    <recommendedName>
        <fullName evidence="29">Glycine receptor subunit alpha-4</fullName>
    </recommendedName>
</protein>
<dbReference type="InterPro" id="IPR036719">
    <property type="entry name" value="Neuro-gated_channel_TM_sf"/>
</dbReference>
<dbReference type="Pfam" id="PF02932">
    <property type="entry name" value="Neur_chan_memb"/>
    <property type="match status" value="2"/>
</dbReference>
<dbReference type="FunFam" id="2.70.170.10:FF:000002">
    <property type="entry name" value="Glycine receptor alpha 1 subunit"/>
    <property type="match status" value="1"/>
</dbReference>
<dbReference type="Gene3D" id="1.20.58.390">
    <property type="entry name" value="Neurotransmitter-gated ion-channel transmembrane domain"/>
    <property type="match status" value="1"/>
</dbReference>
<proteinExistence type="inferred from homology"/>
<keyword evidence="13" id="KW-0325">Glycoprotein</keyword>
<keyword evidence="11" id="KW-0675">Receptor</keyword>
<dbReference type="GO" id="GO:0004888">
    <property type="term" value="F:transmembrane signaling receptor activity"/>
    <property type="evidence" value="ECO:0007669"/>
    <property type="project" value="InterPro"/>
</dbReference>
<dbReference type="PRINTS" id="PR00252">
    <property type="entry name" value="NRIONCHANNEL"/>
</dbReference>
<gene>
    <name evidence="27" type="ORF">MG293_005169</name>
</gene>
<dbReference type="Gene3D" id="2.70.170.10">
    <property type="entry name" value="Neurotransmitter-gated ion-channel ligand-binding domain"/>
    <property type="match status" value="1"/>
</dbReference>
<dbReference type="GO" id="GO:0042995">
    <property type="term" value="C:cell projection"/>
    <property type="evidence" value="ECO:0007669"/>
    <property type="project" value="UniProtKB-SubCell"/>
</dbReference>
<evidence type="ECO:0000256" key="22">
    <source>
        <dbReference type="PIRSR" id="PIRSR608127-52"/>
    </source>
</evidence>
<evidence type="ECO:0000313" key="28">
    <source>
        <dbReference type="Proteomes" id="UP001214576"/>
    </source>
</evidence>
<sequence length="493" mass="56893">MTTLVPVTLSFLLLWTVPGQVLLRVALAKEEVKPGTKGSQPMSPSDFLDKLMGRTSGYDARIRPNFKGRLASPCNNTASDGPIFVPSQDYRVNVFLRQQWNDPRLAYREYPDDSLDLDPSMLDSIWKPDLFFANEKGANFHEVTTDNKLLRIFKNGNVLYSIRLTLILSCPMDLKNFPMDIQTCTMQLESFGYTMNDLMFEWLEDAPAVQVAEGLTLPQFILRDEKDLGYCTKHYNTGKFTCIEVKFHLERQMGYYLIQMYIPSLLIVILSWVSFWINMDAAPARVGLGITTVLTMTTQSSGSRASLPKVSFSFDDPKSFMDLPCHYLIVDFHSTYLSLGAQWDWEMVSYVKAIDIWMAVCLLFVFAALLEYAAVNFVSRQHKEFIRLRRRQRRHRMEEDIIHESRFYFRGYGLGHCLQARDGGPMEGSGIYSPQPPAPRLREGETMRKLYVDQAKRIDTISRAVFPFTFLIFNIFYWVVYKVLRSEDIHQAL</sequence>
<dbReference type="GO" id="GO:0045211">
    <property type="term" value="C:postsynaptic membrane"/>
    <property type="evidence" value="ECO:0007669"/>
    <property type="project" value="UniProtKB-SubCell"/>
</dbReference>
<evidence type="ECO:0000256" key="5">
    <source>
        <dbReference type="ARBA" id="ARBA00022729"/>
    </source>
</evidence>
<evidence type="ECO:0000256" key="2">
    <source>
        <dbReference type="ARBA" id="ARBA00022448"/>
    </source>
</evidence>
<comment type="similarity">
    <text evidence="24">Belongs to the ligand-gated ion channel (TC 1.A.9) family.</text>
</comment>
<feature type="domain" description="Neurotransmitter-gated ion-channel transmembrane" evidence="26">
    <location>
        <begin position="348"/>
        <end position="393"/>
    </location>
</feature>
<keyword evidence="8 24" id="KW-0406">Ion transport</keyword>
<feature type="transmembrane region" description="Helical" evidence="24">
    <location>
        <begin position="6"/>
        <end position="27"/>
    </location>
</feature>
<dbReference type="PRINTS" id="PR01673">
    <property type="entry name" value="GLYRALPHA"/>
</dbReference>
<dbReference type="PANTHER" id="PTHR18945">
    <property type="entry name" value="NEUROTRANSMITTER GATED ION CHANNEL"/>
    <property type="match status" value="1"/>
</dbReference>
<keyword evidence="2 24" id="KW-0813">Transport</keyword>
<evidence type="ECO:0000256" key="8">
    <source>
        <dbReference type="ARBA" id="ARBA00023065"/>
    </source>
</evidence>
<feature type="domain" description="Neurotransmitter-gated ion-channel transmembrane" evidence="26">
    <location>
        <begin position="260"/>
        <end position="312"/>
    </location>
</feature>
<feature type="binding site" evidence="23">
    <location>
        <begin position="235"/>
        <end position="240"/>
    </location>
    <ligand>
        <name>strychnine</name>
        <dbReference type="ChEBI" id="CHEBI:90700"/>
        <note>antagonist</note>
    </ligand>
</feature>
<feature type="site" description="Important for obstruction of the ion pore in the closed conformation" evidence="21">
    <location>
        <position position="294"/>
    </location>
</feature>
<evidence type="ECO:0000259" key="25">
    <source>
        <dbReference type="Pfam" id="PF02931"/>
    </source>
</evidence>
<evidence type="ECO:0000256" key="9">
    <source>
        <dbReference type="ARBA" id="ARBA00023136"/>
    </source>
</evidence>
<comment type="catalytic activity">
    <reaction evidence="19">
        <text>chloride(in) = chloride(out)</text>
        <dbReference type="Rhea" id="RHEA:29823"/>
        <dbReference type="ChEBI" id="CHEBI:17996"/>
    </reaction>
</comment>
<feature type="disulfide bond" evidence="22">
    <location>
        <begin position="231"/>
        <end position="242"/>
    </location>
</feature>
<evidence type="ECO:0000256" key="18">
    <source>
        <dbReference type="ARBA" id="ARBA00023303"/>
    </source>
</evidence>
<dbReference type="SUPFAM" id="SSF63712">
    <property type="entry name" value="Nicotinic receptor ligand binding domain-like"/>
    <property type="match status" value="1"/>
</dbReference>
<evidence type="ECO:0000256" key="20">
    <source>
        <dbReference type="ARBA" id="ARBA00034104"/>
    </source>
</evidence>
<keyword evidence="28" id="KW-1185">Reference proteome</keyword>
<evidence type="ECO:0000256" key="3">
    <source>
        <dbReference type="ARBA" id="ARBA00022475"/>
    </source>
</evidence>
<keyword evidence="14" id="KW-0868">Chloride</keyword>
<evidence type="ECO:0000259" key="26">
    <source>
        <dbReference type="Pfam" id="PF02932"/>
    </source>
</evidence>
<organism evidence="27 28">
    <name type="scientific">Ovis ammon polii</name>
    <dbReference type="NCBI Taxonomy" id="230172"/>
    <lineage>
        <taxon>Eukaryota</taxon>
        <taxon>Metazoa</taxon>
        <taxon>Chordata</taxon>
        <taxon>Craniata</taxon>
        <taxon>Vertebrata</taxon>
        <taxon>Euteleostomi</taxon>
        <taxon>Mammalia</taxon>
        <taxon>Eutheria</taxon>
        <taxon>Laurasiatheria</taxon>
        <taxon>Artiodactyla</taxon>
        <taxon>Ruminantia</taxon>
        <taxon>Pecora</taxon>
        <taxon>Bovidae</taxon>
        <taxon>Caprinae</taxon>
        <taxon>Ovis</taxon>
    </lineage>
</organism>
<keyword evidence="7" id="KW-0770">Synapse</keyword>
<dbReference type="Pfam" id="PF02931">
    <property type="entry name" value="Neur_chan_LBD"/>
    <property type="match status" value="1"/>
</dbReference>
<evidence type="ECO:0000256" key="13">
    <source>
        <dbReference type="ARBA" id="ARBA00023180"/>
    </source>
</evidence>
<comment type="subcellular location">
    <subcellularLocation>
        <location evidence="1">Cell projection</location>
    </subcellularLocation>
    <subcellularLocation>
        <location evidence="20">Postsynaptic cell membrane</location>
        <topology evidence="20">Multi-pass membrane protein</topology>
    </subcellularLocation>
</comment>
<dbReference type="InterPro" id="IPR036734">
    <property type="entry name" value="Neur_chan_lig-bd_sf"/>
</dbReference>
<evidence type="ECO:0000256" key="19">
    <source>
        <dbReference type="ARBA" id="ARBA00024167"/>
    </source>
</evidence>
<dbReference type="InterPro" id="IPR006028">
    <property type="entry name" value="GABAA/Glycine_rcpt"/>
</dbReference>
<evidence type="ECO:0000256" key="16">
    <source>
        <dbReference type="ARBA" id="ARBA00023273"/>
    </source>
</evidence>
<evidence type="ECO:0000256" key="17">
    <source>
        <dbReference type="ARBA" id="ARBA00023286"/>
    </source>
</evidence>
<dbReference type="GO" id="GO:0016594">
    <property type="term" value="F:glycine binding"/>
    <property type="evidence" value="ECO:0007669"/>
    <property type="project" value="InterPro"/>
</dbReference>
<evidence type="ECO:0000256" key="1">
    <source>
        <dbReference type="ARBA" id="ARBA00004316"/>
    </source>
</evidence>
<dbReference type="InterPro" id="IPR018000">
    <property type="entry name" value="Neurotransmitter_ion_chnl_CS"/>
</dbReference>
<dbReference type="NCBIfam" id="TIGR00860">
    <property type="entry name" value="LIC"/>
    <property type="match status" value="1"/>
</dbReference>
<dbReference type="PRINTS" id="PR00253">
    <property type="entry name" value="GABAARECEPTR"/>
</dbReference>
<dbReference type="InterPro" id="IPR008127">
    <property type="entry name" value="Glycine_rcpt_A"/>
</dbReference>
<dbReference type="AlphaFoldDB" id="A0AAD4YEF0"/>
<dbReference type="GO" id="GO:0022824">
    <property type="term" value="F:transmitter-gated monoatomic ion channel activity"/>
    <property type="evidence" value="ECO:0007669"/>
    <property type="project" value="InterPro"/>
</dbReference>
<keyword evidence="16" id="KW-0966">Cell projection</keyword>
<keyword evidence="15" id="KW-0628">Postsynaptic cell membrane</keyword>
<evidence type="ECO:0000256" key="4">
    <source>
        <dbReference type="ARBA" id="ARBA00022692"/>
    </source>
</evidence>
<reference evidence="27" key="1">
    <citation type="submission" date="2022-03" db="EMBL/GenBank/DDBJ databases">
        <title>Genomic analyses of argali, domestic sheep and their hybrids provide insights into chromosomal evolution, heterosis and genetic basis of agronomic traits.</title>
        <authorList>
            <person name="Li M."/>
        </authorList>
    </citation>
    <scope>NUCLEOTIDE SEQUENCE</scope>
    <source>
        <strain evidence="27">CAU-MHL-2022a</strain>
        <tissue evidence="27">Skin</tissue>
    </source>
</reference>
<evidence type="ECO:0000256" key="21">
    <source>
        <dbReference type="PIRSR" id="PIRSR608127-51"/>
    </source>
</evidence>
<evidence type="ECO:0000256" key="15">
    <source>
        <dbReference type="ARBA" id="ARBA00023257"/>
    </source>
</evidence>
<keyword evidence="12" id="KW-0869">Chloride channel</keyword>
<keyword evidence="6 24" id="KW-1133">Transmembrane helix</keyword>
<name>A0AAD4YEF0_OVIAM</name>
<dbReference type="InterPro" id="IPR038050">
    <property type="entry name" value="Neuro_actylchol_rec"/>
</dbReference>
<evidence type="ECO:0000256" key="10">
    <source>
        <dbReference type="ARBA" id="ARBA00023157"/>
    </source>
</evidence>
<evidence type="ECO:0000256" key="14">
    <source>
        <dbReference type="ARBA" id="ARBA00023214"/>
    </source>
</evidence>
<feature type="transmembrane region" description="Helical" evidence="24">
    <location>
        <begin position="356"/>
        <end position="379"/>
    </location>
</feature>
<keyword evidence="3" id="KW-1003">Cell membrane</keyword>
<dbReference type="InterPro" id="IPR006202">
    <property type="entry name" value="Neur_chan_lig-bd"/>
</dbReference>
<dbReference type="Proteomes" id="UP001214576">
    <property type="component" value="Unassembled WGS sequence"/>
</dbReference>
<evidence type="ECO:0000313" key="27">
    <source>
        <dbReference type="EMBL" id="KAI4544903.1"/>
    </source>
</evidence>
<dbReference type="GO" id="GO:0034707">
    <property type="term" value="C:chloride channel complex"/>
    <property type="evidence" value="ECO:0007669"/>
    <property type="project" value="UniProtKB-KW"/>
</dbReference>
<dbReference type="EMBL" id="JAKZEL010000003">
    <property type="protein sequence ID" value="KAI4544903.1"/>
    <property type="molecule type" value="Genomic_DNA"/>
</dbReference>
<keyword evidence="18 24" id="KW-0407">Ion channel</keyword>
<evidence type="ECO:0000256" key="11">
    <source>
        <dbReference type="ARBA" id="ARBA00023170"/>
    </source>
</evidence>
<dbReference type="InterPro" id="IPR006201">
    <property type="entry name" value="Neur_channel"/>
</dbReference>
<keyword evidence="5" id="KW-0732">Signal</keyword>
<evidence type="ECO:0000256" key="24">
    <source>
        <dbReference type="RuleBase" id="RU000687"/>
    </source>
</evidence>
<feature type="domain" description="Neurotransmitter-gated ion-channel ligand-binding" evidence="25">
    <location>
        <begin position="81"/>
        <end position="253"/>
    </location>
</feature>
<keyword evidence="9 24" id="KW-0472">Membrane</keyword>
<keyword evidence="10 22" id="KW-1015">Disulfide bond</keyword>
<feature type="transmembrane region" description="Helical" evidence="24">
    <location>
        <begin position="255"/>
        <end position="277"/>
    </location>
</feature>
<comment type="caution">
    <text evidence="27">The sequence shown here is derived from an EMBL/GenBank/DDBJ whole genome shotgun (WGS) entry which is preliminary data.</text>
</comment>
<evidence type="ECO:0000256" key="23">
    <source>
        <dbReference type="PIRSR" id="PIRSR608127-53"/>
    </source>
</evidence>
<dbReference type="PROSITE" id="PS00236">
    <property type="entry name" value="NEUROTR_ION_CHANNEL"/>
    <property type="match status" value="1"/>
</dbReference>
<keyword evidence="4 24" id="KW-0812">Transmembrane</keyword>
<feature type="disulfide bond" evidence="22">
    <location>
        <begin position="170"/>
        <end position="184"/>
    </location>
</feature>
<evidence type="ECO:0000256" key="12">
    <source>
        <dbReference type="ARBA" id="ARBA00023173"/>
    </source>
</evidence>
<dbReference type="SUPFAM" id="SSF90112">
    <property type="entry name" value="Neurotransmitter-gated ion-channel transmembrane pore"/>
    <property type="match status" value="2"/>
</dbReference>
<feature type="transmembrane region" description="Helical" evidence="24">
    <location>
        <begin position="464"/>
        <end position="484"/>
    </location>
</feature>
<evidence type="ECO:0008006" key="29">
    <source>
        <dbReference type="Google" id="ProtNLM"/>
    </source>
</evidence>
<evidence type="ECO:0000256" key="7">
    <source>
        <dbReference type="ARBA" id="ARBA00023018"/>
    </source>
</evidence>
<accession>A0AAD4YEF0</accession>